<keyword evidence="1" id="KW-0812">Transmembrane</keyword>
<dbReference type="RefSeq" id="WP_377926331.1">
    <property type="nucleotide sequence ID" value="NZ_JBHUEM010000002.1"/>
</dbReference>
<comment type="caution">
    <text evidence="2">The sequence shown here is derived from an EMBL/GenBank/DDBJ whole genome shotgun (WGS) entry which is preliminary data.</text>
</comment>
<accession>A0ABW4LJJ7</accession>
<feature type="transmembrane region" description="Helical" evidence="1">
    <location>
        <begin position="26"/>
        <end position="50"/>
    </location>
</feature>
<feature type="transmembrane region" description="Helical" evidence="1">
    <location>
        <begin position="125"/>
        <end position="148"/>
    </location>
</feature>
<feature type="transmembrane region" description="Helical" evidence="1">
    <location>
        <begin position="62"/>
        <end position="79"/>
    </location>
</feature>
<evidence type="ECO:0000313" key="2">
    <source>
        <dbReference type="EMBL" id="MFD1735228.1"/>
    </source>
</evidence>
<keyword evidence="1" id="KW-1133">Transmembrane helix</keyword>
<evidence type="ECO:0000256" key="1">
    <source>
        <dbReference type="SAM" id="Phobius"/>
    </source>
</evidence>
<sequence>MSSKYENLEKVNALENEALRHDVNGWLVYDFLTFDWWLLLVFFTLPWLIWIKYVDRNRIIEIFLFGMFIIKITTLTDILGTELNFWKYPTSLIPIYPRAFPFDISMVPVAMMLLYQYFTTWKTYFISLFVMASSFAFIGEPFCVWQELVIYTNWHYFYSFVYYIVLGILIRAFVEKLKRLQFSKHRHDT</sequence>
<dbReference type="InterPro" id="IPR048147">
    <property type="entry name" value="CBO0543-like"/>
</dbReference>
<dbReference type="EMBL" id="JBHUEM010000002">
    <property type="protein sequence ID" value="MFD1735228.1"/>
    <property type="molecule type" value="Genomic_DNA"/>
</dbReference>
<protein>
    <submittedName>
        <fullName evidence="2">CBO0543 family protein</fullName>
    </submittedName>
</protein>
<keyword evidence="3" id="KW-1185">Reference proteome</keyword>
<organism evidence="2 3">
    <name type="scientific">Bacillus salitolerans</name>
    <dbReference type="NCBI Taxonomy" id="1437434"/>
    <lineage>
        <taxon>Bacteria</taxon>
        <taxon>Bacillati</taxon>
        <taxon>Bacillota</taxon>
        <taxon>Bacilli</taxon>
        <taxon>Bacillales</taxon>
        <taxon>Bacillaceae</taxon>
        <taxon>Bacillus</taxon>
    </lineage>
</organism>
<feature type="transmembrane region" description="Helical" evidence="1">
    <location>
        <begin position="154"/>
        <end position="174"/>
    </location>
</feature>
<reference evidence="3" key="1">
    <citation type="journal article" date="2019" name="Int. J. Syst. Evol. Microbiol.">
        <title>The Global Catalogue of Microorganisms (GCM) 10K type strain sequencing project: providing services to taxonomists for standard genome sequencing and annotation.</title>
        <authorList>
            <consortium name="The Broad Institute Genomics Platform"/>
            <consortium name="The Broad Institute Genome Sequencing Center for Infectious Disease"/>
            <person name="Wu L."/>
            <person name="Ma J."/>
        </authorList>
    </citation>
    <scope>NUCLEOTIDE SEQUENCE [LARGE SCALE GENOMIC DNA]</scope>
    <source>
        <strain evidence="3">CCUG 49339</strain>
    </source>
</reference>
<name>A0ABW4LJJ7_9BACI</name>
<proteinExistence type="predicted"/>
<gene>
    <name evidence="2" type="ORF">ACFSCX_01495</name>
</gene>
<keyword evidence="1" id="KW-0472">Membrane</keyword>
<feature type="transmembrane region" description="Helical" evidence="1">
    <location>
        <begin position="99"/>
        <end position="118"/>
    </location>
</feature>
<dbReference type="Proteomes" id="UP001597214">
    <property type="component" value="Unassembled WGS sequence"/>
</dbReference>
<dbReference type="NCBIfam" id="NF041644">
    <property type="entry name" value="CBO0543_fam"/>
    <property type="match status" value="1"/>
</dbReference>
<evidence type="ECO:0000313" key="3">
    <source>
        <dbReference type="Proteomes" id="UP001597214"/>
    </source>
</evidence>